<dbReference type="Gene3D" id="3.40.50.300">
    <property type="entry name" value="P-loop containing nucleotide triphosphate hydrolases"/>
    <property type="match status" value="1"/>
</dbReference>
<protein>
    <submittedName>
        <fullName evidence="7">Poly-gamma-glutamate hydrolase family protein</fullName>
    </submittedName>
</protein>
<dbReference type="InterPro" id="IPR038128">
    <property type="entry name" value="Gamma_PGA_hydro_sf"/>
</dbReference>
<organism evidence="7 8">
    <name type="scientific">Neorhizobium phenanthreniclasticum</name>
    <dbReference type="NCBI Taxonomy" id="3157917"/>
    <lineage>
        <taxon>Bacteria</taxon>
        <taxon>Pseudomonadati</taxon>
        <taxon>Pseudomonadota</taxon>
        <taxon>Alphaproteobacteria</taxon>
        <taxon>Hyphomicrobiales</taxon>
        <taxon>Rhizobiaceae</taxon>
        <taxon>Rhizobium/Agrobacterium group</taxon>
        <taxon>Neorhizobium</taxon>
    </lineage>
</organism>
<comment type="caution">
    <text evidence="7">The sequence shown here is derived from an EMBL/GenBank/DDBJ whole genome shotgun (WGS) entry which is preliminary data.</text>
</comment>
<dbReference type="InterPro" id="IPR014016">
    <property type="entry name" value="UvrD-like_ATP-bd"/>
</dbReference>
<keyword evidence="8" id="KW-1185">Reference proteome</keyword>
<dbReference type="InterPro" id="IPR008585">
    <property type="entry name" value="Gamma_PGA_hydro"/>
</dbReference>
<gene>
    <name evidence="7" type="ORF">ABK249_17540</name>
</gene>
<dbReference type="Pfam" id="PF05908">
    <property type="entry name" value="Gamma_PGA_hydro"/>
    <property type="match status" value="1"/>
</dbReference>
<evidence type="ECO:0000313" key="8">
    <source>
        <dbReference type="Proteomes" id="UP001496627"/>
    </source>
</evidence>
<evidence type="ECO:0000313" key="7">
    <source>
        <dbReference type="EMBL" id="MEQ1406738.1"/>
    </source>
</evidence>
<dbReference type="Gene3D" id="3.40.630.100">
    <property type="entry name" value="Poly-gamma-glutamate hydrolase, zinc-binding motif"/>
    <property type="match status" value="1"/>
</dbReference>
<sequence>MTSISPQQQLVVDRPSGRLCVIACAGSGKTRTVVHRVAKLQEMLGGERGRIALLSFSNVAVDTFRHDYRAIQQKSLLAAQNQSRVEIATFDSFFTTNVLRPHGHHPMGCKTAPFLVHGSEPFMGGFTINLGKFPQSAQTISASFEGGKWEFFSVFKNSKTKIDTKLATALISRLGKVGAYTHEFGRYWCYKVLTEQPHILRALARRYPQIVVDEAQDIGPSHGVLLDILAAAGSTITLVGDVNQGIFEFNGADGRFLANYHLQKDTDAQELTINFRSVPDILSVANSIAGRDDKPDRDSPSLLNGAFFTTFRQDKREDLLNLLGNMLKAAGISPENSVVLCRGNEWVNHWRGAEPDQGRGSAKYFAQAAVLRDRVGNFDAAFSMLIRAVLGLLDKPPADLAAQLRRPGADQKVRSMRRILWKFLRDETIGLPAASLPASTQWQPLLLTRAKEMLKQLAAISGITAATNISSRLSKAGLSTSPLAEQQSTSLDTAVQYKVDTVHGVKGESIDAVMYVASKDHARELIAGPKTEVGRIGYVALTRARNLFLLAIPEAAEKDLAASLETHGVKRYASASSTAAAVREPSGGIEVAATASPSDVDRRGATVDTDCRNTAVQAAHSSQQLIGAISLPIISEATAERHLPVQGSVELPAKTWNPPEKGDWYASFSELSTQEIENVDYQISVLNRDSMVAVIAPHGGYIEPGTSELARAIAGEDLSSYVFSGLRPGRHHRELHITSTNFDEKGCLELLSHTHTALGIHGRSDDDEPETIFLGGRDLALRSQIEAELERAGFRSKSNVHRLPGVEPGNICNRGTSSAGVQLEIPRSLRDRLMADGRLMAAFVESVRQALLLNKER</sequence>
<feature type="domain" description="UvrD-like helicase ATP-binding" evidence="6">
    <location>
        <begin position="2"/>
        <end position="278"/>
    </location>
</feature>
<proteinExistence type="predicted"/>
<keyword evidence="2 5" id="KW-0378">Hydrolase</keyword>
<feature type="binding site" evidence="5">
    <location>
        <begin position="23"/>
        <end position="30"/>
    </location>
    <ligand>
        <name>ATP</name>
        <dbReference type="ChEBI" id="CHEBI:30616"/>
    </ligand>
</feature>
<name>A0ABV0M4E0_9HYPH</name>
<evidence type="ECO:0000256" key="5">
    <source>
        <dbReference type="PROSITE-ProRule" id="PRU00560"/>
    </source>
</evidence>
<dbReference type="GO" id="GO:0016787">
    <property type="term" value="F:hydrolase activity"/>
    <property type="evidence" value="ECO:0007669"/>
    <property type="project" value="UniProtKB-KW"/>
</dbReference>
<dbReference type="Gene3D" id="1.10.10.160">
    <property type="match status" value="1"/>
</dbReference>
<dbReference type="PANTHER" id="PTHR11070:SF3">
    <property type="entry name" value="DNA 3'-5' HELICASE"/>
    <property type="match status" value="1"/>
</dbReference>
<reference evidence="7 8" key="1">
    <citation type="submission" date="2024-05" db="EMBL/GenBank/DDBJ databases">
        <title>Neorhizobium sp. Rsf11, a plant growth promoting and heavy metal resistant PAH-degrader.</title>
        <authorList>
            <person name="Golubev S.N."/>
            <person name="Muratova A.Y."/>
            <person name="Markelova M.I."/>
        </authorList>
    </citation>
    <scope>NUCLEOTIDE SEQUENCE [LARGE SCALE GENOMIC DNA]</scope>
    <source>
        <strain evidence="7 8">Rsf11</strain>
    </source>
</reference>
<dbReference type="SUPFAM" id="SSF52540">
    <property type="entry name" value="P-loop containing nucleoside triphosphate hydrolases"/>
    <property type="match status" value="1"/>
</dbReference>
<dbReference type="PROSITE" id="PS51198">
    <property type="entry name" value="UVRD_HELICASE_ATP_BIND"/>
    <property type="match status" value="1"/>
</dbReference>
<dbReference type="RefSeq" id="WP_348863489.1">
    <property type="nucleotide sequence ID" value="NZ_JBEAAL010000012.1"/>
</dbReference>
<evidence type="ECO:0000259" key="6">
    <source>
        <dbReference type="PROSITE" id="PS51198"/>
    </source>
</evidence>
<dbReference type="InterPro" id="IPR000212">
    <property type="entry name" value="DNA_helicase_UvrD/REP"/>
</dbReference>
<keyword evidence="1 5" id="KW-0547">Nucleotide-binding</keyword>
<evidence type="ECO:0000256" key="3">
    <source>
        <dbReference type="ARBA" id="ARBA00022806"/>
    </source>
</evidence>
<evidence type="ECO:0000256" key="2">
    <source>
        <dbReference type="ARBA" id="ARBA00022801"/>
    </source>
</evidence>
<evidence type="ECO:0000256" key="1">
    <source>
        <dbReference type="ARBA" id="ARBA00022741"/>
    </source>
</evidence>
<dbReference type="Proteomes" id="UP001496627">
    <property type="component" value="Unassembled WGS sequence"/>
</dbReference>
<keyword evidence="3 5" id="KW-0347">Helicase</keyword>
<dbReference type="EMBL" id="JBEAAL010000012">
    <property type="protein sequence ID" value="MEQ1406738.1"/>
    <property type="molecule type" value="Genomic_DNA"/>
</dbReference>
<keyword evidence="4 5" id="KW-0067">ATP-binding</keyword>
<dbReference type="InterPro" id="IPR013986">
    <property type="entry name" value="DExx_box_DNA_helicase_dom_sf"/>
</dbReference>
<dbReference type="InterPro" id="IPR027417">
    <property type="entry name" value="P-loop_NTPase"/>
</dbReference>
<dbReference type="PANTHER" id="PTHR11070">
    <property type="entry name" value="UVRD / RECB / PCRA DNA HELICASE FAMILY MEMBER"/>
    <property type="match status" value="1"/>
</dbReference>
<accession>A0ABV0M4E0</accession>
<dbReference type="Pfam" id="PF00580">
    <property type="entry name" value="UvrD-helicase"/>
    <property type="match status" value="2"/>
</dbReference>
<evidence type="ECO:0000256" key="4">
    <source>
        <dbReference type="ARBA" id="ARBA00022840"/>
    </source>
</evidence>